<dbReference type="RefSeq" id="WP_055730742.1">
    <property type="nucleotide sequence ID" value="NZ_FUYX01000025.1"/>
</dbReference>
<dbReference type="AlphaFoldDB" id="A0A0Q3SR79"/>
<sequence>MKPTVEAYTVALPWYEREDFQRLWELAHDHDEMPGDYDVWHAAALDVINAWLERGRALQIITIRPDEFLAWLRVRGLPNTAVTRLKYVEEKAARSGSEIADIGIVADAGSAS</sequence>
<organism evidence="1 2">
    <name type="scientific">Bosea thiooxidans</name>
    <dbReference type="NCBI Taxonomy" id="53254"/>
    <lineage>
        <taxon>Bacteria</taxon>
        <taxon>Pseudomonadati</taxon>
        <taxon>Pseudomonadota</taxon>
        <taxon>Alphaproteobacteria</taxon>
        <taxon>Hyphomicrobiales</taxon>
        <taxon>Boseaceae</taxon>
        <taxon>Bosea</taxon>
    </lineage>
</organism>
<accession>A0A0Q3SR79</accession>
<evidence type="ECO:0000313" key="1">
    <source>
        <dbReference type="EMBL" id="KQK27962.1"/>
    </source>
</evidence>
<protein>
    <submittedName>
        <fullName evidence="1">Uncharacterized protein</fullName>
    </submittedName>
</protein>
<gene>
    <name evidence="1" type="ORF">ARD30_24190</name>
</gene>
<evidence type="ECO:0000313" key="2">
    <source>
        <dbReference type="Proteomes" id="UP000051562"/>
    </source>
</evidence>
<dbReference type="Proteomes" id="UP000051562">
    <property type="component" value="Unassembled WGS sequence"/>
</dbReference>
<reference evidence="1 2" key="1">
    <citation type="submission" date="2015-10" db="EMBL/GenBank/DDBJ databases">
        <title>Draft genome of Bosea thiooxidans.</title>
        <authorList>
            <person name="Wang X."/>
        </authorList>
    </citation>
    <scope>NUCLEOTIDE SEQUENCE [LARGE SCALE GENOMIC DNA]</scope>
    <source>
        <strain evidence="1 2">CGMCC 9174</strain>
    </source>
</reference>
<proteinExistence type="predicted"/>
<keyword evidence="2" id="KW-1185">Reference proteome</keyword>
<dbReference type="OrthoDB" id="8162057at2"/>
<name>A0A0Q3SR79_9HYPH</name>
<comment type="caution">
    <text evidence="1">The sequence shown here is derived from an EMBL/GenBank/DDBJ whole genome shotgun (WGS) entry which is preliminary data.</text>
</comment>
<dbReference type="EMBL" id="LMAR01000085">
    <property type="protein sequence ID" value="KQK27962.1"/>
    <property type="molecule type" value="Genomic_DNA"/>
</dbReference>